<name>A0A6G9YH42_9NOCA</name>
<keyword evidence="3" id="KW-1185">Reference proteome</keyword>
<evidence type="ECO:0000259" key="1">
    <source>
        <dbReference type="Pfam" id="PF13191"/>
    </source>
</evidence>
<proteinExistence type="predicted"/>
<dbReference type="EMBL" id="CP046172">
    <property type="protein sequence ID" value="QIS12283.1"/>
    <property type="molecule type" value="Genomic_DNA"/>
</dbReference>
<gene>
    <name evidence="2" type="ORF">F5544_22105</name>
</gene>
<dbReference type="InterPro" id="IPR041664">
    <property type="entry name" value="AAA_16"/>
</dbReference>
<evidence type="ECO:0000313" key="3">
    <source>
        <dbReference type="Proteomes" id="UP000503540"/>
    </source>
</evidence>
<dbReference type="KEGG" id="nah:F5544_22105"/>
<dbReference type="SUPFAM" id="SSF52540">
    <property type="entry name" value="P-loop containing nucleoside triphosphate hydrolases"/>
    <property type="match status" value="1"/>
</dbReference>
<dbReference type="Pfam" id="PF13191">
    <property type="entry name" value="AAA_16"/>
    <property type="match status" value="1"/>
</dbReference>
<dbReference type="RefSeq" id="WP_203217633.1">
    <property type="nucleotide sequence ID" value="NZ_CP046172.1"/>
</dbReference>
<evidence type="ECO:0000313" key="2">
    <source>
        <dbReference type="EMBL" id="QIS12283.1"/>
    </source>
</evidence>
<dbReference type="AlphaFoldDB" id="A0A6G9YH42"/>
<organism evidence="2 3">
    <name type="scientific">Nocardia arthritidis</name>
    <dbReference type="NCBI Taxonomy" id="228602"/>
    <lineage>
        <taxon>Bacteria</taxon>
        <taxon>Bacillati</taxon>
        <taxon>Actinomycetota</taxon>
        <taxon>Actinomycetes</taxon>
        <taxon>Mycobacteriales</taxon>
        <taxon>Nocardiaceae</taxon>
        <taxon>Nocardia</taxon>
    </lineage>
</organism>
<dbReference type="InterPro" id="IPR027417">
    <property type="entry name" value="P-loop_NTPase"/>
</dbReference>
<protein>
    <submittedName>
        <fullName evidence="2">AAA family ATPase</fullName>
    </submittedName>
</protein>
<feature type="domain" description="Orc1-like AAA ATPase" evidence="1">
    <location>
        <begin position="31"/>
        <end position="157"/>
    </location>
</feature>
<dbReference type="Proteomes" id="UP000503540">
    <property type="component" value="Chromosome"/>
</dbReference>
<reference evidence="2 3" key="1">
    <citation type="journal article" date="2019" name="ACS Chem. Biol.">
        <title>Identification and Mobilization of a Cryptic Antibiotic Biosynthesis Gene Locus from a Human-Pathogenic Nocardia Isolate.</title>
        <authorList>
            <person name="Herisse M."/>
            <person name="Ishida K."/>
            <person name="Porter J.L."/>
            <person name="Howden B."/>
            <person name="Hertweck C."/>
            <person name="Stinear T.P."/>
            <person name="Pidot S.J."/>
        </authorList>
    </citation>
    <scope>NUCLEOTIDE SEQUENCE [LARGE SCALE GENOMIC DNA]</scope>
    <source>
        <strain evidence="2 3">AUSMDU00012717</strain>
    </source>
</reference>
<dbReference type="Gene3D" id="3.40.50.300">
    <property type="entry name" value="P-loop containing nucleotide triphosphate hydrolases"/>
    <property type="match status" value="1"/>
</dbReference>
<accession>A0A6G9YH42</accession>
<sequence>MKYFNTTGPCDEDLHYMLPAAQRITDADRHIARGQYFVVHAPRQTGKTTSLAALARELTAEGRYVALHFSCEVAVPFGDDFTGAVREILARIRAAAEAADLPSELLPPTPWPESSPGSALVTGLTAWTRQCPRPLVLFFDEIDAIRGDSLVSVLRQLRDGYTTNRKGFVHAVVLCGMRDVRDYKSASGGDPTRLSSSSPFNIKVDSIRIGDFTRAEVATLYAQHTAATGQEFSCAALDLAYYYTQGQPWLVNALAAEVIDKMRIQTTITDDHIDEAKERLILARATHLDSLVAKLTEPRVQRVIEPLIAGTMTPLDLTFNDDVTYVRDLGLIANDKTVRIANPIYNEVIVRVLGAGVENNIHVEPASFRLPDGRLDFPRLLTEFAAFWKKDGEILTAKQNYHETAPQLVLMAYLHRIVNGGGHIDREYGIGHGRIDLLVRQPYTGTDGHRAEQREAIELKVWRDKQADPLSEGLTQLDGYLDRLGLPTGVLAIFDRRTDAAPITDRTTFSTATTPAGREVTLLRA</sequence>